<proteinExistence type="predicted"/>
<organism evidence="3 4">
    <name type="scientific">Mycolicibacterium cyprinidarum</name>
    <dbReference type="NCBI Taxonomy" id="2860311"/>
    <lineage>
        <taxon>Bacteria</taxon>
        <taxon>Bacillati</taxon>
        <taxon>Actinomycetota</taxon>
        <taxon>Actinomycetes</taxon>
        <taxon>Mycobacteriales</taxon>
        <taxon>Mycobacteriaceae</taxon>
        <taxon>Mycolicibacterium</taxon>
    </lineage>
</organism>
<feature type="domain" description="Helix-turn-helix" evidence="2">
    <location>
        <begin position="28"/>
        <end position="70"/>
    </location>
</feature>
<evidence type="ECO:0000313" key="3">
    <source>
        <dbReference type="EMBL" id="GJF17101.1"/>
    </source>
</evidence>
<keyword evidence="4" id="KW-1185">Reference proteome</keyword>
<dbReference type="InterPro" id="IPR041657">
    <property type="entry name" value="HTH_17"/>
</dbReference>
<dbReference type="NCBIfam" id="TIGR01764">
    <property type="entry name" value="excise"/>
    <property type="match status" value="1"/>
</dbReference>
<evidence type="ECO:0000313" key="4">
    <source>
        <dbReference type="Proteomes" id="UP001060504"/>
    </source>
</evidence>
<protein>
    <recommendedName>
        <fullName evidence="2">Helix-turn-helix domain-containing protein</fullName>
    </recommendedName>
</protein>
<evidence type="ECO:0000259" key="2">
    <source>
        <dbReference type="Pfam" id="PF12728"/>
    </source>
</evidence>
<sequence length="80" mass="8854">MARLPSTSAPERNARNRAERRARRYGKISEAADYLGVTTRTIRQMIADGRLTGYRSGTRIVRVDLNEIDDAAMQPFGGGA</sequence>
<dbReference type="InterPro" id="IPR010093">
    <property type="entry name" value="SinI_DNA-bd"/>
</dbReference>
<feature type="region of interest" description="Disordered" evidence="1">
    <location>
        <begin position="1"/>
        <end position="23"/>
    </location>
</feature>
<gene>
    <name evidence="3" type="ORF">NGTWS1702_23010</name>
</gene>
<dbReference type="SUPFAM" id="SSF46955">
    <property type="entry name" value="Putative DNA-binding domain"/>
    <property type="match status" value="1"/>
</dbReference>
<dbReference type="Proteomes" id="UP001060504">
    <property type="component" value="Unassembled WGS sequence"/>
</dbReference>
<reference evidence="3 4" key="1">
    <citation type="submission" date="2021-08" db="EMBL/GenBank/DDBJ databases">
        <title>Draft genome sequence of Mycolicibacterium sp. NGTWS1702 strain.</title>
        <authorList>
            <person name="Matsumoto M."/>
            <person name="Tang B.C.C."/>
            <person name="Machida Y."/>
            <person name="Matoyama H."/>
            <person name="Kishihara T."/>
            <person name="Sato S."/>
            <person name="Kondo I."/>
            <person name="Sano M."/>
            <person name="Kato G."/>
        </authorList>
    </citation>
    <scope>NUCLEOTIDE SEQUENCE [LARGE SCALE GENOMIC DNA]</scope>
    <source>
        <strain evidence="3 4">NGTWSNA01</strain>
    </source>
</reference>
<feature type="compositionally biased region" description="Polar residues" evidence="1">
    <location>
        <begin position="1"/>
        <end position="10"/>
    </location>
</feature>
<dbReference type="EMBL" id="BPRH01002410">
    <property type="protein sequence ID" value="GJF17101.1"/>
    <property type="molecule type" value="Genomic_DNA"/>
</dbReference>
<accession>A0ABQ4VFZ5</accession>
<dbReference type="Pfam" id="PF12728">
    <property type="entry name" value="HTH_17"/>
    <property type="match status" value="1"/>
</dbReference>
<evidence type="ECO:0000256" key="1">
    <source>
        <dbReference type="SAM" id="MobiDB-lite"/>
    </source>
</evidence>
<name>A0ABQ4VFZ5_9MYCO</name>
<dbReference type="InterPro" id="IPR009061">
    <property type="entry name" value="DNA-bd_dom_put_sf"/>
</dbReference>
<comment type="caution">
    <text evidence="3">The sequence shown here is derived from an EMBL/GenBank/DDBJ whole genome shotgun (WGS) entry which is preliminary data.</text>
</comment>